<comment type="caution">
    <text evidence="2">The sequence shown here is derived from an EMBL/GenBank/DDBJ whole genome shotgun (WGS) entry which is preliminary data.</text>
</comment>
<organism evidence="2 3">
    <name type="scientific">Leishmania donovani</name>
    <dbReference type="NCBI Taxonomy" id="5661"/>
    <lineage>
        <taxon>Eukaryota</taxon>
        <taxon>Discoba</taxon>
        <taxon>Euglenozoa</taxon>
        <taxon>Kinetoplastea</taxon>
        <taxon>Metakinetoplastina</taxon>
        <taxon>Trypanosomatida</taxon>
        <taxon>Trypanosomatidae</taxon>
        <taxon>Leishmaniinae</taxon>
        <taxon>Leishmania</taxon>
    </lineage>
</organism>
<dbReference type="EMBL" id="RHLD01000012">
    <property type="protein sequence ID" value="TPP40607.1"/>
    <property type="molecule type" value="Genomic_DNA"/>
</dbReference>
<feature type="region of interest" description="Disordered" evidence="1">
    <location>
        <begin position="1"/>
        <end position="26"/>
    </location>
</feature>
<accession>A0A504X6C4</accession>
<evidence type="ECO:0000313" key="2">
    <source>
        <dbReference type="EMBL" id="TPP40607.1"/>
    </source>
</evidence>
<evidence type="ECO:0000313" key="3">
    <source>
        <dbReference type="Proteomes" id="UP000318821"/>
    </source>
</evidence>
<dbReference type="Proteomes" id="UP000318821">
    <property type="component" value="Unassembled WGS sequence"/>
</dbReference>
<dbReference type="VEuPathDB" id="TriTrypDB:LdBPK_280230.1"/>
<proteinExistence type="predicted"/>
<evidence type="ECO:0000256" key="1">
    <source>
        <dbReference type="SAM" id="MobiDB-lite"/>
    </source>
</evidence>
<protein>
    <submittedName>
        <fullName evidence="2">Uncharacterized protein</fullName>
    </submittedName>
</protein>
<reference evidence="3" key="1">
    <citation type="submission" date="2019-02" db="EMBL/GenBank/DDBJ databases">
        <title>FDA dAtabase for Regulatory Grade micrObial Sequences (FDA-ARGOS): Supporting development and validation of Infectious Disease Dx tests.</title>
        <authorList>
            <person name="Duncan R."/>
            <person name="Fisher C."/>
            <person name="Tallon L."/>
            <person name="Sadzewicz L."/>
            <person name="Sengamalay N."/>
            <person name="Ott S."/>
            <person name="Godinez A."/>
            <person name="Nagaraj S."/>
            <person name="Vavikolanu K."/>
            <person name="Vyas G."/>
            <person name="Nadendla S."/>
            <person name="Aluvathingal J."/>
            <person name="Sichtig H."/>
        </authorList>
    </citation>
    <scope>NUCLEOTIDE SEQUENCE [LARGE SCALE GENOMIC DNA]</scope>
    <source>
        <strain evidence="3">FDAARGOS_360</strain>
    </source>
</reference>
<name>A0A504X6C4_LEIDO</name>
<dbReference type="VEuPathDB" id="TriTrypDB:LdCL_280007200"/>
<gene>
    <name evidence="2" type="ORF">CGC20_13960</name>
</gene>
<dbReference type="VEuPathDB" id="TriTrypDB:LDHU3_28.0310"/>
<dbReference type="AlphaFoldDB" id="A0A504X6C4"/>
<sequence>MSAPHHCLSDSSSWSVMAPDGPDTMTEARVLATPQGKAADGHLGCATPQVRGRDETLLTEDVSATVLHGETNVTASLEEEDDGERLSQSSAESWVELNMAEQGKPSETECAPADVSASTPVANVAPPGVPFLGASEDAVGEHSLGVLETQEEAAPSPPAPQEPSYTQLRATEEVEVSALIPLLMGDEAAARVSEIEAAIKEAEPEQLSSYWSEGACNSDDLASMYYDETQRSQTVNVDPDSVISVSESRVAANPAPMVDSTEVLRRRVIQEDFMRTERGSSDVPPEERVAVFQALFGDFGNAPISAEKFREIMVPYKRHCECLGASYGFHHQGCRFFADFPVSL</sequence>